<dbReference type="Proteomes" id="UP001500840">
    <property type="component" value="Unassembled WGS sequence"/>
</dbReference>
<feature type="region of interest" description="Disordered" evidence="1">
    <location>
        <begin position="396"/>
        <end position="444"/>
    </location>
</feature>
<feature type="compositionally biased region" description="Basic and acidic residues" evidence="1">
    <location>
        <begin position="554"/>
        <end position="586"/>
    </location>
</feature>
<comment type="caution">
    <text evidence="3">The sequence shown here is derived from an EMBL/GenBank/DDBJ whole genome shotgun (WGS) entry which is preliminary data.</text>
</comment>
<evidence type="ECO:0000313" key="3">
    <source>
        <dbReference type="EMBL" id="GAA4449725.1"/>
    </source>
</evidence>
<accession>A0ABP8MFB6</accession>
<evidence type="ECO:0000256" key="1">
    <source>
        <dbReference type="SAM" id="MobiDB-lite"/>
    </source>
</evidence>
<feature type="compositionally biased region" description="Polar residues" evidence="1">
    <location>
        <begin position="287"/>
        <end position="298"/>
    </location>
</feature>
<evidence type="ECO:0000256" key="2">
    <source>
        <dbReference type="SAM" id="SignalP"/>
    </source>
</evidence>
<dbReference type="RefSeq" id="WP_345320775.1">
    <property type="nucleotide sequence ID" value="NZ_BAABGA010000018.1"/>
</dbReference>
<feature type="chain" id="PRO_5046106873" description="Ser-Thr-rich glycosyl-phosphatidyl-inositol-anchored membrane family protein" evidence="2">
    <location>
        <begin position="22"/>
        <end position="848"/>
    </location>
</feature>
<evidence type="ECO:0000313" key="4">
    <source>
        <dbReference type="Proteomes" id="UP001500840"/>
    </source>
</evidence>
<feature type="compositionally biased region" description="Polar residues" evidence="1">
    <location>
        <begin position="350"/>
        <end position="364"/>
    </location>
</feature>
<sequence>MHTAKKAVAAAVFALSGSGFAITAPQAHADSPALKTSSTDAIISTESVSAKGLPPSYAVSAVNSAAEPVAVLNSRSFKIPFNVDTAGSRPVEVRLYVNRGGNSGWEHLDSKPPTIREFAFSSDEDGVFLFATQTLDSSGSSHPAGPIHPQLKVVVDTTGPLMTLHADGDADGTVRCSMNIEDATAISDTRIYYASDVETQWRLIPVKPAGDDRSFTFVPKEDWRQLSIHVTAVDAAGNQTVQMKRLQRPRLAALPNNRFAANDHRASEVPNAVPFAKPQLKAISVQHRTTSSHPSSTDLYIRPAESDPTNGSSPIIKLDRKKPETDVPKIAANYGSLRGDSPLNQFRGHTPSSETQHAFAQTPLTGAPPSTPTQRRIIPPANVPVLTAPAVPTIPVAPRRVSTPPSLQAQPSLQPQPSLPTQPRLQTQPNPPAASGFVMPQTTAVPRNPVRGQVAGQVGAGQVGAGQVGNAFPLPRYAQRPGMIELPQPATPEQVSSDFGTLDRKASQPNSSGGPSLFAPATGDVPAPSPSSNLTTKARPKTPAEAMRPIAKSDLAKNDLAAKNDRPIRPAPPEKRPAAAVVKREQAQPQSVATPTPESDRYSAQRALQSRIDSATFGGRVPTRFSDSNRFSLEYELEAVGIVGVESVELYGSTDGGKSWKFWGQDPDNASPFDIETKEEGVFGFRIVVVSSNGLTSPRPQAGESPDIVVVVDQSKPTVRIGGAQYGEGDRTGSLVIRYECDDANLMTRPITLSFSDDVEGPWTTIAAGLRNDGDYVWPADPQLPRQLYLRIDATDNAGNMGSYVLDRPIDTQGLAPRARIRGFQPISGFPMPTDDEHTAARSQPTYN</sequence>
<feature type="compositionally biased region" description="Low complexity" evidence="1">
    <location>
        <begin position="396"/>
        <end position="428"/>
    </location>
</feature>
<feature type="region of interest" description="Disordered" evidence="1">
    <location>
        <begin position="484"/>
        <end position="607"/>
    </location>
</feature>
<organism evidence="3 4">
    <name type="scientific">Novipirellula rosea</name>
    <dbReference type="NCBI Taxonomy" id="1031540"/>
    <lineage>
        <taxon>Bacteria</taxon>
        <taxon>Pseudomonadati</taxon>
        <taxon>Planctomycetota</taxon>
        <taxon>Planctomycetia</taxon>
        <taxon>Pirellulales</taxon>
        <taxon>Pirellulaceae</taxon>
        <taxon>Novipirellula</taxon>
    </lineage>
</organism>
<name>A0ABP8MFB6_9BACT</name>
<feature type="region of interest" description="Disordered" evidence="1">
    <location>
        <begin position="287"/>
        <end position="317"/>
    </location>
</feature>
<keyword evidence="4" id="KW-1185">Reference proteome</keyword>
<gene>
    <name evidence="3" type="ORF">GCM10023156_14780</name>
</gene>
<proteinExistence type="predicted"/>
<reference evidence="4" key="1">
    <citation type="journal article" date="2019" name="Int. J. Syst. Evol. Microbiol.">
        <title>The Global Catalogue of Microorganisms (GCM) 10K type strain sequencing project: providing services to taxonomists for standard genome sequencing and annotation.</title>
        <authorList>
            <consortium name="The Broad Institute Genomics Platform"/>
            <consortium name="The Broad Institute Genome Sequencing Center for Infectious Disease"/>
            <person name="Wu L."/>
            <person name="Ma J."/>
        </authorList>
    </citation>
    <scope>NUCLEOTIDE SEQUENCE [LARGE SCALE GENOMIC DNA]</scope>
    <source>
        <strain evidence="4">JCM 17759</strain>
    </source>
</reference>
<evidence type="ECO:0008006" key="5">
    <source>
        <dbReference type="Google" id="ProtNLM"/>
    </source>
</evidence>
<feature type="region of interest" description="Disordered" evidence="1">
    <location>
        <begin position="825"/>
        <end position="848"/>
    </location>
</feature>
<feature type="compositionally biased region" description="Polar residues" evidence="1">
    <location>
        <begin position="587"/>
        <end position="597"/>
    </location>
</feature>
<feature type="signal peptide" evidence="2">
    <location>
        <begin position="1"/>
        <end position="21"/>
    </location>
</feature>
<keyword evidence="2" id="KW-0732">Signal</keyword>
<dbReference type="EMBL" id="BAABGA010000018">
    <property type="protein sequence ID" value="GAA4449725.1"/>
    <property type="molecule type" value="Genomic_DNA"/>
</dbReference>
<protein>
    <recommendedName>
        <fullName evidence="5">Ser-Thr-rich glycosyl-phosphatidyl-inositol-anchored membrane family protein</fullName>
    </recommendedName>
</protein>
<feature type="region of interest" description="Disordered" evidence="1">
    <location>
        <begin position="333"/>
        <end position="376"/>
    </location>
</feature>